<name>A0A4Y2TC28_ARAVE</name>
<keyword evidence="2" id="KW-1185">Reference proteome</keyword>
<accession>A0A4Y2TC28</accession>
<organism evidence="1 2">
    <name type="scientific">Araneus ventricosus</name>
    <name type="common">Orbweaver spider</name>
    <name type="synonym">Epeira ventricosa</name>
    <dbReference type="NCBI Taxonomy" id="182803"/>
    <lineage>
        <taxon>Eukaryota</taxon>
        <taxon>Metazoa</taxon>
        <taxon>Ecdysozoa</taxon>
        <taxon>Arthropoda</taxon>
        <taxon>Chelicerata</taxon>
        <taxon>Arachnida</taxon>
        <taxon>Araneae</taxon>
        <taxon>Araneomorphae</taxon>
        <taxon>Entelegynae</taxon>
        <taxon>Araneoidea</taxon>
        <taxon>Araneidae</taxon>
        <taxon>Araneus</taxon>
    </lineage>
</organism>
<protein>
    <submittedName>
        <fullName evidence="1">Uncharacterized protein</fullName>
    </submittedName>
</protein>
<dbReference type="AlphaFoldDB" id="A0A4Y2TC28"/>
<evidence type="ECO:0000313" key="2">
    <source>
        <dbReference type="Proteomes" id="UP000499080"/>
    </source>
</evidence>
<sequence length="89" mass="10140">MRKRYACEECAWCARHDSAMKRHFPHLGTTLADLKPVSSCVGRKTQPKSFREGKSLSRIRNMQRESIGVASLQCVCEHENSPFEQTRSG</sequence>
<gene>
    <name evidence="1" type="ORF">AVEN_192959_1</name>
</gene>
<dbReference type="Proteomes" id="UP000499080">
    <property type="component" value="Unassembled WGS sequence"/>
</dbReference>
<reference evidence="1 2" key="1">
    <citation type="journal article" date="2019" name="Sci. Rep.">
        <title>Orb-weaving spider Araneus ventricosus genome elucidates the spidroin gene catalogue.</title>
        <authorList>
            <person name="Kono N."/>
            <person name="Nakamura H."/>
            <person name="Ohtoshi R."/>
            <person name="Moran D.A.P."/>
            <person name="Shinohara A."/>
            <person name="Yoshida Y."/>
            <person name="Fujiwara M."/>
            <person name="Mori M."/>
            <person name="Tomita M."/>
            <person name="Arakawa K."/>
        </authorList>
    </citation>
    <scope>NUCLEOTIDE SEQUENCE [LARGE SCALE GENOMIC DNA]</scope>
</reference>
<evidence type="ECO:0000313" key="1">
    <source>
        <dbReference type="EMBL" id="GBN97801.1"/>
    </source>
</evidence>
<proteinExistence type="predicted"/>
<comment type="caution">
    <text evidence="1">The sequence shown here is derived from an EMBL/GenBank/DDBJ whole genome shotgun (WGS) entry which is preliminary data.</text>
</comment>
<dbReference type="EMBL" id="BGPR01027367">
    <property type="protein sequence ID" value="GBN97801.1"/>
    <property type="molecule type" value="Genomic_DNA"/>
</dbReference>